<dbReference type="Proteomes" id="UP000054843">
    <property type="component" value="Unassembled WGS sequence"/>
</dbReference>
<comment type="caution">
    <text evidence="2">The sequence shown here is derived from an EMBL/GenBank/DDBJ whole genome shotgun (WGS) entry which is preliminary data.</text>
</comment>
<dbReference type="AlphaFoldDB" id="A0A0V1MFL2"/>
<evidence type="ECO:0000313" key="2">
    <source>
        <dbReference type="EMBL" id="KRZ70306.1"/>
    </source>
</evidence>
<protein>
    <submittedName>
        <fullName evidence="2">Uncharacterized protein</fullName>
    </submittedName>
</protein>
<dbReference type="EMBL" id="JYDO01000116">
    <property type="protein sequence ID" value="KRZ70306.1"/>
    <property type="molecule type" value="Genomic_DNA"/>
</dbReference>
<evidence type="ECO:0000313" key="3">
    <source>
        <dbReference type="Proteomes" id="UP000054843"/>
    </source>
</evidence>
<proteinExistence type="predicted"/>
<sequence>MARRNCSSLFFVWLYLTLKFCLERLLWKRWLHFTAIGSSIRLAEQFINTPLQSVLKLTKLTLSFSPTSFEIAFSDMATPAKRNRSDGQRDQQNLPGSGGESENMEIEQISQSEGGEFFKQIYMCPKSSILASMLSTPPLPRL</sequence>
<organism evidence="2 3">
    <name type="scientific">Trichinella papuae</name>
    <dbReference type="NCBI Taxonomy" id="268474"/>
    <lineage>
        <taxon>Eukaryota</taxon>
        <taxon>Metazoa</taxon>
        <taxon>Ecdysozoa</taxon>
        <taxon>Nematoda</taxon>
        <taxon>Enoplea</taxon>
        <taxon>Dorylaimia</taxon>
        <taxon>Trichinellida</taxon>
        <taxon>Trichinellidae</taxon>
        <taxon>Trichinella</taxon>
    </lineage>
</organism>
<evidence type="ECO:0000256" key="1">
    <source>
        <dbReference type="SAM" id="MobiDB-lite"/>
    </source>
</evidence>
<feature type="region of interest" description="Disordered" evidence="1">
    <location>
        <begin position="79"/>
        <end position="106"/>
    </location>
</feature>
<name>A0A0V1MFL2_9BILA</name>
<gene>
    <name evidence="2" type="ORF">T10_1329</name>
</gene>
<keyword evidence="3" id="KW-1185">Reference proteome</keyword>
<dbReference type="OrthoDB" id="10608488at2759"/>
<accession>A0A0V1MFL2</accession>
<reference evidence="2 3" key="1">
    <citation type="submission" date="2015-01" db="EMBL/GenBank/DDBJ databases">
        <title>Evolution of Trichinella species and genotypes.</title>
        <authorList>
            <person name="Korhonen P.K."/>
            <person name="Edoardo P."/>
            <person name="Giuseppe L.R."/>
            <person name="Gasser R.B."/>
        </authorList>
    </citation>
    <scope>NUCLEOTIDE SEQUENCE [LARGE SCALE GENOMIC DNA]</scope>
    <source>
        <strain evidence="2">ISS1980</strain>
    </source>
</reference>